<organism evidence="3 4">
    <name type="scientific">Triparma laevis f. longispina</name>
    <dbReference type="NCBI Taxonomy" id="1714387"/>
    <lineage>
        <taxon>Eukaryota</taxon>
        <taxon>Sar</taxon>
        <taxon>Stramenopiles</taxon>
        <taxon>Ochrophyta</taxon>
        <taxon>Bolidophyceae</taxon>
        <taxon>Parmales</taxon>
        <taxon>Triparmaceae</taxon>
        <taxon>Triparma</taxon>
    </lineage>
</organism>
<feature type="signal peptide" evidence="2">
    <location>
        <begin position="1"/>
        <end position="19"/>
    </location>
</feature>
<feature type="region of interest" description="Disordered" evidence="1">
    <location>
        <begin position="110"/>
        <end position="140"/>
    </location>
</feature>
<reference evidence="4" key="1">
    <citation type="journal article" date="2023" name="Commun. Biol.">
        <title>Genome analysis of Parmales, the sister group of diatoms, reveals the evolutionary specialization of diatoms from phago-mixotrophs to photoautotrophs.</title>
        <authorList>
            <person name="Ban H."/>
            <person name="Sato S."/>
            <person name="Yoshikawa S."/>
            <person name="Yamada K."/>
            <person name="Nakamura Y."/>
            <person name="Ichinomiya M."/>
            <person name="Sato N."/>
            <person name="Blanc-Mathieu R."/>
            <person name="Endo H."/>
            <person name="Kuwata A."/>
            <person name="Ogata H."/>
        </authorList>
    </citation>
    <scope>NUCLEOTIDE SEQUENCE [LARGE SCALE GENOMIC DNA]</scope>
    <source>
        <strain evidence="4">NIES 3700</strain>
    </source>
</reference>
<evidence type="ECO:0000313" key="4">
    <source>
        <dbReference type="Proteomes" id="UP001165122"/>
    </source>
</evidence>
<dbReference type="AlphaFoldDB" id="A0A9W7AUC0"/>
<evidence type="ECO:0000256" key="2">
    <source>
        <dbReference type="SAM" id="SignalP"/>
    </source>
</evidence>
<proteinExistence type="predicted"/>
<gene>
    <name evidence="3" type="ORF">TrLO_g15858</name>
</gene>
<dbReference type="PANTHER" id="PTHR34801:SF6">
    <property type="entry name" value="SLL1620 PROTEIN"/>
    <property type="match status" value="1"/>
</dbReference>
<dbReference type="PANTHER" id="PTHR34801">
    <property type="entry name" value="EXPRESSED PROTEIN"/>
    <property type="match status" value="1"/>
</dbReference>
<feature type="chain" id="PRO_5040827748" evidence="2">
    <location>
        <begin position="20"/>
        <end position="243"/>
    </location>
</feature>
<dbReference type="Proteomes" id="UP001165122">
    <property type="component" value="Unassembled WGS sequence"/>
</dbReference>
<dbReference type="OrthoDB" id="45602at2759"/>
<sequence>MISFRRTIVTLLLLHSVAAYNLHLFTKRLKQISATVFISAPLLLQNPAFANGFAEPTITPCPPQSKNCLSSSNIKDITKYTPPWSYDTSTDVAFERLLRSIEGDGNLRVTTSFLPTTTTPPPPPPPSSSDTLNLPTPPPSSPYITVSASRAFKDQDTLTFLFKPLDNLILLTTRENNDDAIVPDFGAQRSRLYNLRTESGFKEMGGDRGSADVTGKKESLGTQLKSFYGLQSGKGWEDLLVDE</sequence>
<name>A0A9W7AUC0_9STRA</name>
<comment type="caution">
    <text evidence="3">The sequence shown here is derived from an EMBL/GenBank/DDBJ whole genome shotgun (WGS) entry which is preliminary data.</text>
</comment>
<dbReference type="EMBL" id="BRXW01000698">
    <property type="protein sequence ID" value="GMH74529.1"/>
    <property type="molecule type" value="Genomic_DNA"/>
</dbReference>
<feature type="compositionally biased region" description="Pro residues" evidence="1">
    <location>
        <begin position="118"/>
        <end position="127"/>
    </location>
</feature>
<keyword evidence="2" id="KW-0732">Signal</keyword>
<protein>
    <submittedName>
        <fullName evidence="3">Uncharacterized protein</fullName>
    </submittedName>
</protein>
<evidence type="ECO:0000256" key="1">
    <source>
        <dbReference type="SAM" id="MobiDB-lite"/>
    </source>
</evidence>
<accession>A0A9W7AUC0</accession>
<evidence type="ECO:0000313" key="3">
    <source>
        <dbReference type="EMBL" id="GMH74529.1"/>
    </source>
</evidence>
<keyword evidence="4" id="KW-1185">Reference proteome</keyword>